<evidence type="ECO:0000313" key="3">
    <source>
        <dbReference type="EMBL" id="KAF4457394.1"/>
    </source>
</evidence>
<feature type="chain" id="PRO_5034809081" description="Mating type protein" evidence="2">
    <location>
        <begin position="17"/>
        <end position="86"/>
    </location>
</feature>
<accession>A0A8H4NZW2</accession>
<dbReference type="EMBL" id="JAADJG010000025">
    <property type="protein sequence ID" value="KAF4457394.1"/>
    <property type="molecule type" value="Genomic_DNA"/>
</dbReference>
<keyword evidence="2" id="KW-0732">Signal</keyword>
<dbReference type="AlphaFoldDB" id="A0A8H4NZW2"/>
<keyword evidence="4" id="KW-1185">Reference proteome</keyword>
<evidence type="ECO:0000256" key="2">
    <source>
        <dbReference type="SAM" id="SignalP"/>
    </source>
</evidence>
<feature type="region of interest" description="Disordered" evidence="1">
    <location>
        <begin position="50"/>
        <end position="86"/>
    </location>
</feature>
<organism evidence="3 4">
    <name type="scientific">Fusarium austroafricanum</name>
    <dbReference type="NCBI Taxonomy" id="2364996"/>
    <lineage>
        <taxon>Eukaryota</taxon>
        <taxon>Fungi</taxon>
        <taxon>Dikarya</taxon>
        <taxon>Ascomycota</taxon>
        <taxon>Pezizomycotina</taxon>
        <taxon>Sordariomycetes</taxon>
        <taxon>Hypocreomycetidae</taxon>
        <taxon>Hypocreales</taxon>
        <taxon>Nectriaceae</taxon>
        <taxon>Fusarium</taxon>
        <taxon>Fusarium concolor species complex</taxon>
    </lineage>
</organism>
<evidence type="ECO:0008006" key="5">
    <source>
        <dbReference type="Google" id="ProtNLM"/>
    </source>
</evidence>
<comment type="caution">
    <text evidence="3">The sequence shown here is derived from an EMBL/GenBank/DDBJ whole genome shotgun (WGS) entry which is preliminary data.</text>
</comment>
<name>A0A8H4NZW2_9HYPO</name>
<gene>
    <name evidence="3" type="ORF">F53441_667</name>
</gene>
<dbReference type="Proteomes" id="UP000605986">
    <property type="component" value="Unassembled WGS sequence"/>
</dbReference>
<reference evidence="3" key="1">
    <citation type="submission" date="2020-01" db="EMBL/GenBank/DDBJ databases">
        <title>Identification and distribution of gene clusters putatively required for synthesis of sphingolipid metabolism inhibitors in phylogenetically diverse species of the filamentous fungus Fusarium.</title>
        <authorList>
            <person name="Kim H.-S."/>
            <person name="Busman M."/>
            <person name="Brown D.W."/>
            <person name="Divon H."/>
            <person name="Uhlig S."/>
            <person name="Proctor R.H."/>
        </authorList>
    </citation>
    <scope>NUCLEOTIDE SEQUENCE</scope>
    <source>
        <strain evidence="3">NRRL 53441</strain>
    </source>
</reference>
<protein>
    <recommendedName>
        <fullName evidence="5">Mating type protein</fullName>
    </recommendedName>
</protein>
<proteinExistence type="predicted"/>
<evidence type="ECO:0000313" key="4">
    <source>
        <dbReference type="Proteomes" id="UP000605986"/>
    </source>
</evidence>
<evidence type="ECO:0000256" key="1">
    <source>
        <dbReference type="SAM" id="MobiDB-lite"/>
    </source>
</evidence>
<sequence>MKFAVVVTILFGMTAAAPTFAGRDNNMVMAKHEPRSPSINEAMLEILKKPRPLGVKKAKEAPKRQGEKESQQSRDKAWSDRVFESA</sequence>
<feature type="compositionally biased region" description="Basic and acidic residues" evidence="1">
    <location>
        <begin position="57"/>
        <end position="86"/>
    </location>
</feature>
<feature type="signal peptide" evidence="2">
    <location>
        <begin position="1"/>
        <end position="16"/>
    </location>
</feature>